<dbReference type="SUPFAM" id="SSF53474">
    <property type="entry name" value="alpha/beta-Hydrolases"/>
    <property type="match status" value="1"/>
</dbReference>
<dbReference type="InterPro" id="IPR003140">
    <property type="entry name" value="PLipase/COase/thioEstase"/>
</dbReference>
<proteinExistence type="inferred from homology"/>
<dbReference type="RefSeq" id="WP_341399305.1">
    <property type="nucleotide sequence ID" value="NZ_JBBUTI010000007.1"/>
</dbReference>
<keyword evidence="2" id="KW-0378">Hydrolase</keyword>
<dbReference type="EMBL" id="JBBUTI010000007">
    <property type="protein sequence ID" value="MEK8047004.1"/>
    <property type="molecule type" value="Genomic_DNA"/>
</dbReference>
<dbReference type="Gene3D" id="3.40.50.1820">
    <property type="entry name" value="alpha/beta hydrolase"/>
    <property type="match status" value="1"/>
</dbReference>
<protein>
    <submittedName>
        <fullName evidence="4">Esterase</fullName>
    </submittedName>
</protein>
<dbReference type="InterPro" id="IPR050565">
    <property type="entry name" value="LYPA1-2/EST-like"/>
</dbReference>
<dbReference type="NCBIfam" id="NF008525">
    <property type="entry name" value="PRK11460.1"/>
    <property type="match status" value="1"/>
</dbReference>
<reference evidence="4 5" key="1">
    <citation type="submission" date="2024-04" db="EMBL/GenBank/DDBJ databases">
        <title>Novel species of the genus Ideonella isolated from streams.</title>
        <authorList>
            <person name="Lu H."/>
        </authorList>
    </citation>
    <scope>NUCLEOTIDE SEQUENCE [LARGE SCALE GENOMIC DNA]</scope>
    <source>
        <strain evidence="4 5">LYT19W</strain>
    </source>
</reference>
<evidence type="ECO:0000256" key="1">
    <source>
        <dbReference type="ARBA" id="ARBA00006499"/>
    </source>
</evidence>
<dbReference type="Proteomes" id="UP001379945">
    <property type="component" value="Unassembled WGS sequence"/>
</dbReference>
<evidence type="ECO:0000313" key="4">
    <source>
        <dbReference type="EMBL" id="MEK8047004.1"/>
    </source>
</evidence>
<evidence type="ECO:0000259" key="3">
    <source>
        <dbReference type="Pfam" id="PF02230"/>
    </source>
</evidence>
<evidence type="ECO:0000256" key="2">
    <source>
        <dbReference type="ARBA" id="ARBA00022801"/>
    </source>
</evidence>
<comment type="similarity">
    <text evidence="1">Belongs to the AB hydrolase superfamily. AB hydrolase 2 family.</text>
</comment>
<keyword evidence="5" id="KW-1185">Reference proteome</keyword>
<dbReference type="Pfam" id="PF02230">
    <property type="entry name" value="Abhydrolase_2"/>
    <property type="match status" value="1"/>
</dbReference>
<dbReference type="PANTHER" id="PTHR10655">
    <property type="entry name" value="LYSOPHOSPHOLIPASE-RELATED"/>
    <property type="match status" value="1"/>
</dbReference>
<dbReference type="InterPro" id="IPR029058">
    <property type="entry name" value="AB_hydrolase_fold"/>
</dbReference>
<accession>A0ABU9C546</accession>
<evidence type="ECO:0000313" key="5">
    <source>
        <dbReference type="Proteomes" id="UP001379945"/>
    </source>
</evidence>
<sequence>MDQVAVKTLQWLPESGRPEQLLLLLHGVGANAADMVPLAEMLRREFPQAAILAFDGFEPFDGDPSGLGRQWFSLAGITEENRAARLAPALQPLADTVHAAQQATGLGQQATALIGFSQGAIMSLALAQFEDGIAGRVLAFAGRYATLPLVAPKMTTLHFFHGGADPVIDVQHAKDAMQRLAELQADATIDIAEGAGHEINGVLFNQAIFRLRNHIPYRSWMAAMGHAQAQAQTQASGRVDGDRED</sequence>
<gene>
    <name evidence="4" type="primary">ypfH</name>
    <name evidence="4" type="ORF">AACH00_11630</name>
</gene>
<comment type="caution">
    <text evidence="4">The sequence shown here is derived from an EMBL/GenBank/DDBJ whole genome shotgun (WGS) entry which is preliminary data.</text>
</comment>
<dbReference type="PANTHER" id="PTHR10655:SF17">
    <property type="entry name" value="LYSOPHOSPHOLIPASE-LIKE PROTEIN 1"/>
    <property type="match status" value="1"/>
</dbReference>
<name>A0ABU9C546_9BURK</name>
<organism evidence="4 5">
    <name type="scientific">Ideonella margarita</name>
    <dbReference type="NCBI Taxonomy" id="2984191"/>
    <lineage>
        <taxon>Bacteria</taxon>
        <taxon>Pseudomonadati</taxon>
        <taxon>Pseudomonadota</taxon>
        <taxon>Betaproteobacteria</taxon>
        <taxon>Burkholderiales</taxon>
        <taxon>Sphaerotilaceae</taxon>
        <taxon>Ideonella</taxon>
    </lineage>
</organism>
<feature type="domain" description="Phospholipase/carboxylesterase/thioesterase" evidence="3">
    <location>
        <begin position="16"/>
        <end position="208"/>
    </location>
</feature>